<keyword evidence="2" id="KW-1185">Reference proteome</keyword>
<reference evidence="1" key="1">
    <citation type="submission" date="2022-01" db="EMBL/GenBank/DDBJ databases">
        <title>Genome sequence and assembly of Parabukholderia sp. RG36.</title>
        <authorList>
            <person name="Chhetri G."/>
        </authorList>
    </citation>
    <scope>NUCLEOTIDE SEQUENCE</scope>
    <source>
        <strain evidence="1">RG36</strain>
    </source>
</reference>
<sequence length="332" mass="38424">MGDAWRCEFPNLWGVAQRALDVLAPRRRTLEAIVLMVENAEAFAEDYYKREIDTEIARLKRIHVAVHSDRRHELSEEDEADYVDSQGMFEPASKLWGDDLVFVGERSRVPSIANQMTFLETLRECIGRYEISDDETLIGATENEYYAAWALRRIADAISHMNFKPTVDYATATAKDAYERGSDVAALRFCGASRPVMEGVDAVCLAENLKLLDRMNKKWEKKLVTAQADNSHDIEVERSAWEQRLTEERRARSLKALEMKKLYDRKGKHAAKKGAYGWWKRWQEAPDMYDSKTGFARAMMDKWPALENQKKITDWCRNWERGIDIPDDMEPA</sequence>
<accession>A0A9X1RMW0</accession>
<protein>
    <submittedName>
        <fullName evidence="1">Uncharacterized protein</fullName>
    </submittedName>
</protein>
<dbReference type="AlphaFoldDB" id="A0A9X1RMW0"/>
<name>A0A9X1RMW0_9BURK</name>
<dbReference type="Proteomes" id="UP001139308">
    <property type="component" value="Unassembled WGS sequence"/>
</dbReference>
<proteinExistence type="predicted"/>
<dbReference type="RefSeq" id="WP_238462783.1">
    <property type="nucleotide sequence ID" value="NZ_JAKLJA010000003.1"/>
</dbReference>
<comment type="caution">
    <text evidence="1">The sequence shown here is derived from an EMBL/GenBank/DDBJ whole genome shotgun (WGS) entry which is preliminary data.</text>
</comment>
<dbReference type="EMBL" id="JAKLJA010000003">
    <property type="protein sequence ID" value="MCG5073049.1"/>
    <property type="molecule type" value="Genomic_DNA"/>
</dbReference>
<organism evidence="1 2">
    <name type="scientific">Paraburkholderia tagetis</name>
    <dbReference type="NCBI Taxonomy" id="2913261"/>
    <lineage>
        <taxon>Bacteria</taxon>
        <taxon>Pseudomonadati</taxon>
        <taxon>Pseudomonadota</taxon>
        <taxon>Betaproteobacteria</taxon>
        <taxon>Burkholderiales</taxon>
        <taxon>Burkholderiaceae</taxon>
        <taxon>Paraburkholderia</taxon>
    </lineage>
</organism>
<gene>
    <name evidence="1" type="ORF">L5014_06655</name>
</gene>
<evidence type="ECO:0000313" key="2">
    <source>
        <dbReference type="Proteomes" id="UP001139308"/>
    </source>
</evidence>
<evidence type="ECO:0000313" key="1">
    <source>
        <dbReference type="EMBL" id="MCG5073049.1"/>
    </source>
</evidence>